<proteinExistence type="predicted"/>
<dbReference type="STRING" id="471854.Dfer_3059"/>
<dbReference type="EMBL" id="CP001619">
    <property type="protein sequence ID" value="ACT94274.1"/>
    <property type="molecule type" value="Genomic_DNA"/>
</dbReference>
<keyword evidence="2" id="KW-1185">Reference proteome</keyword>
<dbReference type="KEGG" id="dfe:Dfer_3059"/>
<name>C6W6D4_DYAFD</name>
<dbReference type="Proteomes" id="UP000002011">
    <property type="component" value="Chromosome"/>
</dbReference>
<gene>
    <name evidence="1" type="ordered locus">Dfer_3059</name>
</gene>
<evidence type="ECO:0000313" key="1">
    <source>
        <dbReference type="EMBL" id="ACT94274.1"/>
    </source>
</evidence>
<dbReference type="RefSeq" id="WP_015812522.1">
    <property type="nucleotide sequence ID" value="NC_013037.1"/>
</dbReference>
<dbReference type="OrthoDB" id="964439at2"/>
<sequence length="80" mass="9338">MEKEQIIKALYDANTEASIKEANDAWLACYQASSESDQQYLLEEYDRFGDYIKKKGEESNRKMKEIIAEFEAMKPAEPQH</sequence>
<dbReference type="HOGENOM" id="CLU_2584134_0_0_10"/>
<accession>C6W6D4</accession>
<protein>
    <submittedName>
        <fullName evidence="1">Uncharacterized protein</fullName>
    </submittedName>
</protein>
<organism evidence="1 2">
    <name type="scientific">Dyadobacter fermentans (strain ATCC 700827 / DSM 18053 / CIP 107007 / KCTC 52180 / NS114)</name>
    <dbReference type="NCBI Taxonomy" id="471854"/>
    <lineage>
        <taxon>Bacteria</taxon>
        <taxon>Pseudomonadati</taxon>
        <taxon>Bacteroidota</taxon>
        <taxon>Cytophagia</taxon>
        <taxon>Cytophagales</taxon>
        <taxon>Spirosomataceae</taxon>
        <taxon>Dyadobacter</taxon>
    </lineage>
</organism>
<evidence type="ECO:0000313" key="2">
    <source>
        <dbReference type="Proteomes" id="UP000002011"/>
    </source>
</evidence>
<dbReference type="AlphaFoldDB" id="C6W6D4"/>
<reference evidence="1 2" key="1">
    <citation type="journal article" date="2009" name="Stand. Genomic Sci.">
        <title>Complete genome sequence of Dyadobacter fermentans type strain (NS114).</title>
        <authorList>
            <person name="Lang E."/>
            <person name="Lapidus A."/>
            <person name="Chertkov O."/>
            <person name="Brettin T."/>
            <person name="Detter J.C."/>
            <person name="Han C."/>
            <person name="Copeland A."/>
            <person name="Glavina Del Rio T."/>
            <person name="Nolan M."/>
            <person name="Chen F."/>
            <person name="Lucas S."/>
            <person name="Tice H."/>
            <person name="Cheng J.F."/>
            <person name="Land M."/>
            <person name="Hauser L."/>
            <person name="Chang Y.J."/>
            <person name="Jeffries C.D."/>
            <person name="Kopitz M."/>
            <person name="Bruce D."/>
            <person name="Goodwin L."/>
            <person name="Pitluck S."/>
            <person name="Ovchinnikova G."/>
            <person name="Pati A."/>
            <person name="Ivanova N."/>
            <person name="Mavrommatis K."/>
            <person name="Chen A."/>
            <person name="Palaniappan K."/>
            <person name="Chain P."/>
            <person name="Bristow J."/>
            <person name="Eisen J.A."/>
            <person name="Markowitz V."/>
            <person name="Hugenholtz P."/>
            <person name="Goker M."/>
            <person name="Rohde M."/>
            <person name="Kyrpides N.C."/>
            <person name="Klenk H.P."/>
        </authorList>
    </citation>
    <scope>NUCLEOTIDE SEQUENCE [LARGE SCALE GENOMIC DNA]</scope>
    <source>
        <strain evidence="2">ATCC 700827 / DSM 18053 / CIP 107007 / KCTC 52180 / NS114</strain>
    </source>
</reference>